<dbReference type="InterPro" id="IPR036365">
    <property type="entry name" value="PGBD-like_sf"/>
</dbReference>
<reference evidence="2 3" key="1">
    <citation type="submission" date="2016-10" db="EMBL/GenBank/DDBJ databases">
        <title>Comparative genomics between deep and shallow subseafloor isolates.</title>
        <authorList>
            <person name="Ishii S."/>
            <person name="Miller J.R."/>
            <person name="Sutton G."/>
            <person name="Suzuki S."/>
            <person name="Methe B."/>
            <person name="Inagaki F."/>
            <person name="Imachi H."/>
        </authorList>
    </citation>
    <scope>NUCLEOTIDE SEQUENCE [LARGE SCALE GENOMIC DNA]</scope>
    <source>
        <strain evidence="2 3">MO-MB1</strain>
    </source>
</reference>
<dbReference type="Proteomes" id="UP000232806">
    <property type="component" value="Chromosome"/>
</dbReference>
<dbReference type="Pfam" id="PF01471">
    <property type="entry name" value="PG_binding_1"/>
    <property type="match status" value="1"/>
</dbReference>
<evidence type="ECO:0000313" key="3">
    <source>
        <dbReference type="Proteomes" id="UP000232806"/>
    </source>
</evidence>
<feature type="domain" description="Peptidoglycan binding-like" evidence="1">
    <location>
        <begin position="75"/>
        <end position="131"/>
    </location>
</feature>
<evidence type="ECO:0000313" key="2">
    <source>
        <dbReference type="EMBL" id="AUB56259.1"/>
    </source>
</evidence>
<gene>
    <name evidence="2" type="ORF">BK007_09700</name>
</gene>
<organism evidence="2 3">
    <name type="scientific">Methanobacterium subterraneum</name>
    <dbReference type="NCBI Taxonomy" id="59277"/>
    <lineage>
        <taxon>Archaea</taxon>
        <taxon>Methanobacteriati</taxon>
        <taxon>Methanobacteriota</taxon>
        <taxon>Methanomada group</taxon>
        <taxon>Methanobacteria</taxon>
        <taxon>Methanobacteriales</taxon>
        <taxon>Methanobacteriaceae</taxon>
        <taxon>Methanobacterium</taxon>
    </lineage>
</organism>
<dbReference type="InterPro" id="IPR036366">
    <property type="entry name" value="PGBDSf"/>
</dbReference>
<protein>
    <submittedName>
        <fullName evidence="2">Peptidoglycan-binding protein</fullName>
    </submittedName>
</protein>
<sequence>MLCMLVAVIPISGAVDDQNNNAIGENPADGLSIGVTNSEIQETQDVLQKNKPFGEKTTEILGNNTTDGSLKLGFTGDKVKELQKWLTDYSYYSGDIDGNFGADTEKAVKAFQEEAGLIVDGVVGKDTTKAMENWDKYVAEVQAAAGESDTSYSSKSSSSSKSSYSSSKKSYATAVRSYTKRSYSSYGGKGVGDCWDNSAALYGQLTSSGQRARIVQYASSWASNHRSVQTWNGNSWVDYDYKGNGYAMRYYATSGSSSGKVIASS</sequence>
<dbReference type="EMBL" id="CP017766">
    <property type="protein sequence ID" value="AUB56259.1"/>
    <property type="molecule type" value="Genomic_DNA"/>
</dbReference>
<dbReference type="SUPFAM" id="SSF47090">
    <property type="entry name" value="PGBD-like"/>
    <property type="match status" value="1"/>
</dbReference>
<proteinExistence type="predicted"/>
<accession>A0A2H4VDT5</accession>
<evidence type="ECO:0000259" key="1">
    <source>
        <dbReference type="Pfam" id="PF01471"/>
    </source>
</evidence>
<dbReference type="AlphaFoldDB" id="A0A2H4VDT5"/>
<dbReference type="InterPro" id="IPR002477">
    <property type="entry name" value="Peptidoglycan-bd-like"/>
</dbReference>
<dbReference type="Gene3D" id="1.10.101.10">
    <property type="entry name" value="PGBD-like superfamily/PGBD"/>
    <property type="match status" value="1"/>
</dbReference>
<name>A0A2H4VDT5_9EURY</name>
<dbReference type="OrthoDB" id="77526at2157"/>